<keyword evidence="6" id="KW-1185">Reference proteome</keyword>
<dbReference type="Pfam" id="PF08238">
    <property type="entry name" value="Sel1"/>
    <property type="match status" value="8"/>
</dbReference>
<evidence type="ECO:0000256" key="1">
    <source>
        <dbReference type="ARBA" id="ARBA00008486"/>
    </source>
</evidence>
<feature type="region of interest" description="Disordered" evidence="3">
    <location>
        <begin position="28"/>
        <end position="76"/>
    </location>
</feature>
<keyword evidence="2" id="KW-0677">Repeat</keyword>
<dbReference type="SMART" id="SM00671">
    <property type="entry name" value="SEL1"/>
    <property type="match status" value="7"/>
</dbReference>
<protein>
    <recommendedName>
        <fullName evidence="7">Beta-lactamase</fullName>
    </recommendedName>
</protein>
<keyword evidence="4" id="KW-0732">Signal</keyword>
<name>A0ABX9JKY6_9BACT</name>
<evidence type="ECO:0008006" key="7">
    <source>
        <dbReference type="Google" id="ProtNLM"/>
    </source>
</evidence>
<dbReference type="SUPFAM" id="SSF81901">
    <property type="entry name" value="HCP-like"/>
    <property type="match status" value="2"/>
</dbReference>
<dbReference type="EMBL" id="QUMU01000023">
    <property type="protein sequence ID" value="REG19080.1"/>
    <property type="molecule type" value="Genomic_DNA"/>
</dbReference>
<evidence type="ECO:0000256" key="4">
    <source>
        <dbReference type="SAM" id="SignalP"/>
    </source>
</evidence>
<dbReference type="PANTHER" id="PTHR13891:SF1">
    <property type="entry name" value="CYTOCHROME C OXIDASE ASSEMBLY FACTOR 7"/>
    <property type="match status" value="1"/>
</dbReference>
<dbReference type="Gene3D" id="1.25.40.10">
    <property type="entry name" value="Tetratricopeptide repeat domain"/>
    <property type="match status" value="2"/>
</dbReference>
<evidence type="ECO:0000313" key="5">
    <source>
        <dbReference type="EMBL" id="REG19080.1"/>
    </source>
</evidence>
<dbReference type="PANTHER" id="PTHR13891">
    <property type="entry name" value="CYTOCHROME C OXIDASE ASSEMBLY FACTOR 7"/>
    <property type="match status" value="1"/>
</dbReference>
<proteinExistence type="inferred from homology"/>
<feature type="signal peptide" evidence="4">
    <location>
        <begin position="1"/>
        <end position="28"/>
    </location>
</feature>
<dbReference type="InterPro" id="IPR011990">
    <property type="entry name" value="TPR-like_helical_dom_sf"/>
</dbReference>
<comment type="similarity">
    <text evidence="1">Belongs to the hcp beta-lactamase family.</text>
</comment>
<feature type="compositionally biased region" description="Low complexity" evidence="3">
    <location>
        <begin position="28"/>
        <end position="43"/>
    </location>
</feature>
<organism evidence="5 6">
    <name type="scientific">Archangium gephyra</name>
    <dbReference type="NCBI Taxonomy" id="48"/>
    <lineage>
        <taxon>Bacteria</taxon>
        <taxon>Pseudomonadati</taxon>
        <taxon>Myxococcota</taxon>
        <taxon>Myxococcia</taxon>
        <taxon>Myxococcales</taxon>
        <taxon>Cystobacterineae</taxon>
        <taxon>Archangiaceae</taxon>
        <taxon>Archangium</taxon>
    </lineage>
</organism>
<feature type="chain" id="PRO_5047546488" description="Beta-lactamase" evidence="4">
    <location>
        <begin position="29"/>
        <end position="535"/>
    </location>
</feature>
<evidence type="ECO:0000313" key="6">
    <source>
        <dbReference type="Proteomes" id="UP000256345"/>
    </source>
</evidence>
<reference evidence="5 6" key="1">
    <citation type="submission" date="2018-08" db="EMBL/GenBank/DDBJ databases">
        <title>Genomic Encyclopedia of Archaeal and Bacterial Type Strains, Phase II (KMG-II): from individual species to whole genera.</title>
        <authorList>
            <person name="Goeker M."/>
        </authorList>
    </citation>
    <scope>NUCLEOTIDE SEQUENCE [LARGE SCALE GENOMIC DNA]</scope>
    <source>
        <strain evidence="5 6">DSM 2261</strain>
    </source>
</reference>
<dbReference type="InterPro" id="IPR040239">
    <property type="entry name" value="HcpB-like"/>
</dbReference>
<evidence type="ECO:0000256" key="2">
    <source>
        <dbReference type="ARBA" id="ARBA00022737"/>
    </source>
</evidence>
<gene>
    <name evidence="5" type="ORF">ATI61_12330</name>
</gene>
<accession>A0ABX9JKY6</accession>
<dbReference type="Proteomes" id="UP000256345">
    <property type="component" value="Unassembled WGS sequence"/>
</dbReference>
<comment type="caution">
    <text evidence="5">The sequence shown here is derived from an EMBL/GenBank/DDBJ whole genome shotgun (WGS) entry which is preliminary data.</text>
</comment>
<evidence type="ECO:0000256" key="3">
    <source>
        <dbReference type="SAM" id="MobiDB-lite"/>
    </source>
</evidence>
<sequence>MSGWSGSVARRSVALCVVIGLLGTGAMAQQEASSAPSSPGQEPVAQGAPVPPSPEKKPPVSAEASQEDSGVPPDARGTAALHEKACEGGDAVACGKLGLAYARGEGVDKDMRRAAVLFEKACEGGDASGCYLLGVIHEKGLGVSKDERRAAALHEKACEGGNAPGCTSLGSLYEEGLGVPKDERRAAALHEKACEGGNAPGCTNLGTLYAEGLGVPKDEHRAAVLFEKACEGGSAPGCNNLGLFHVDGRGVPKDEHRAAVLFEKACEGGSAQGCIRLGLSYMEGQGVNKDMRRAAVLFEKACEGGDAPACNLLGTMHAEGLGVPKDERRAAALYEKACKGGSTSGCKNLGQVGQDKQRAAALPETKRDAASQTIVFDVVLSSATRQEMRAAIKKEGVVPEREDDAYWYDLYSAKGLLDGAEKLKVGYVDATGQLAVFEYEFPSFMNTEQVGQISSMVQAKYGAPTSKKGKISLGDVVHTWKRKDGVIITVSRGWPSTTTFLTFTVPTAKKAMDAEVEANKKAKAEKQSKKSSKAF</sequence>
<dbReference type="InterPro" id="IPR006597">
    <property type="entry name" value="Sel1-like"/>
</dbReference>